<sequence>MTDNSQLIQRELDYLKGIKNKSVGIISTTARKSNGLRTLPRRSAMGFTAISFLVTEVEQARACLSALDGRVDYILIDIEEKQGLSLIREARQIIKLSKVITCKPNDATIESCDLLIRHHYQDTLENKSVLVIGSGNLSTKVALRLAERQANVYLHSRNYQKSVKIADSLNLIIPKFSPKIQAVKKPNEKYTIILSFLSAEEIIGEDYLSLLNEHSLVIDGGINNFKSAFIQGALEKGITCYRLDVRIAFLYNLLLLSDEVDLFFSKVMGRIKDPSKGYDLVSGGVIGNNGDVIVDQVIKPTQVVGVADGLGGVKRELDYSDEEKRRVVELFNHLKNHQK</sequence>
<dbReference type="Pfam" id="PF01488">
    <property type="entry name" value="Shikimate_DH"/>
    <property type="match status" value="1"/>
</dbReference>
<gene>
    <name evidence="2" type="ORF">SAMN02982927_01235</name>
</gene>
<feature type="domain" description="Quinate/shikimate 5-dehydrogenase/glutamyl-tRNA reductase" evidence="1">
    <location>
        <begin position="122"/>
        <end position="203"/>
    </location>
</feature>
<reference evidence="3" key="1">
    <citation type="submission" date="2016-10" db="EMBL/GenBank/DDBJ databases">
        <authorList>
            <person name="Varghese N."/>
            <person name="Submissions S."/>
        </authorList>
    </citation>
    <scope>NUCLEOTIDE SEQUENCE [LARGE SCALE GENOMIC DNA]</scope>
    <source>
        <strain evidence="3">ATCC 700379</strain>
    </source>
</reference>
<dbReference type="Proteomes" id="UP000198752">
    <property type="component" value="Unassembled WGS sequence"/>
</dbReference>
<organism evidence="2 3">
    <name type="scientific">Sporolactobacillus nakayamae</name>
    <dbReference type="NCBI Taxonomy" id="269670"/>
    <lineage>
        <taxon>Bacteria</taxon>
        <taxon>Bacillati</taxon>
        <taxon>Bacillota</taxon>
        <taxon>Bacilli</taxon>
        <taxon>Bacillales</taxon>
        <taxon>Sporolactobacillaceae</taxon>
        <taxon>Sporolactobacillus</taxon>
    </lineage>
</organism>
<keyword evidence="3" id="KW-1185">Reference proteome</keyword>
<dbReference type="InterPro" id="IPR036291">
    <property type="entry name" value="NAD(P)-bd_dom_sf"/>
</dbReference>
<dbReference type="OrthoDB" id="2360403at2"/>
<dbReference type="InterPro" id="IPR006151">
    <property type="entry name" value="Shikm_DH/Glu-tRNA_Rdtase"/>
</dbReference>
<dbReference type="RefSeq" id="WP_143128436.1">
    <property type="nucleotide sequence ID" value="NZ_FOOY01000007.1"/>
</dbReference>
<name>A0A1I2QPI4_9BACL</name>
<evidence type="ECO:0000313" key="3">
    <source>
        <dbReference type="Proteomes" id="UP000198752"/>
    </source>
</evidence>
<dbReference type="SUPFAM" id="SSF51735">
    <property type="entry name" value="NAD(P)-binding Rossmann-fold domains"/>
    <property type="match status" value="1"/>
</dbReference>
<evidence type="ECO:0000313" key="2">
    <source>
        <dbReference type="EMBL" id="SFG28157.1"/>
    </source>
</evidence>
<dbReference type="AlphaFoldDB" id="A0A1I2QPI4"/>
<dbReference type="EMBL" id="FOOY01000007">
    <property type="protein sequence ID" value="SFG28157.1"/>
    <property type="molecule type" value="Genomic_DNA"/>
</dbReference>
<dbReference type="Gene3D" id="3.40.50.720">
    <property type="entry name" value="NAD(P)-binding Rossmann-like Domain"/>
    <property type="match status" value="1"/>
</dbReference>
<protein>
    <submittedName>
        <fullName evidence="2">Shikimate / quinate 5-dehydrogenase</fullName>
    </submittedName>
</protein>
<proteinExistence type="predicted"/>
<accession>A0A1I2QPI4</accession>
<evidence type="ECO:0000259" key="1">
    <source>
        <dbReference type="Pfam" id="PF01488"/>
    </source>
</evidence>